<name>A0A067S724_GALM3</name>
<dbReference type="HOGENOM" id="CLU_612566_0_0_1"/>
<proteinExistence type="predicted"/>
<dbReference type="EMBL" id="KL142422">
    <property type="protein sequence ID" value="KDR66601.1"/>
    <property type="molecule type" value="Genomic_DNA"/>
</dbReference>
<protein>
    <submittedName>
        <fullName evidence="1">Uncharacterized protein</fullName>
    </submittedName>
</protein>
<gene>
    <name evidence="1" type="ORF">GALMADRAFT_216974</name>
</gene>
<reference evidence="2" key="1">
    <citation type="journal article" date="2014" name="Proc. Natl. Acad. Sci. U.S.A.">
        <title>Extensive sampling of basidiomycete genomes demonstrates inadequacy of the white-rot/brown-rot paradigm for wood decay fungi.</title>
        <authorList>
            <person name="Riley R."/>
            <person name="Salamov A.A."/>
            <person name="Brown D.W."/>
            <person name="Nagy L.G."/>
            <person name="Floudas D."/>
            <person name="Held B.W."/>
            <person name="Levasseur A."/>
            <person name="Lombard V."/>
            <person name="Morin E."/>
            <person name="Otillar R."/>
            <person name="Lindquist E.A."/>
            <person name="Sun H."/>
            <person name="LaButti K.M."/>
            <person name="Schmutz J."/>
            <person name="Jabbour D."/>
            <person name="Luo H."/>
            <person name="Baker S.E."/>
            <person name="Pisabarro A.G."/>
            <person name="Walton J.D."/>
            <person name="Blanchette R.A."/>
            <person name="Henrissat B."/>
            <person name="Martin F."/>
            <person name="Cullen D."/>
            <person name="Hibbett D.S."/>
            <person name="Grigoriev I.V."/>
        </authorList>
    </citation>
    <scope>NUCLEOTIDE SEQUENCE [LARGE SCALE GENOMIC DNA]</scope>
    <source>
        <strain evidence="2">CBS 339.88</strain>
    </source>
</reference>
<keyword evidence="2" id="KW-1185">Reference proteome</keyword>
<sequence>MDNDLEIHNNIGIAEWTEDHHVMTLILPTWRKKRWVEFDSAWLLLRDACANGVHDQDSGLTMHRKNKENREILPLFDSVQAIQEAIRGTNLSHTDPSHLSAIYHAFSELSKLVVGWKHPYTGSKHEETFHRWNRFFYGLWKGSKFLDYEAEYQLTDRGFVMSINRDFHCQNMLLFITSRHDKHVPPGSKHLTELNILLANRWGERNPINLISSNSSSRLPRYLHLEIFHELNETLCWQFNHVLMKFLKYAAGVDFRTGPGFLHAHYGVVRFLEQSAWATRCSMDFVNHSTSDTAVGEEIDLREAYRAIFISIGEQLNHFISLADSDATVLPEMSYFFYTSAIYVQDLKTSPWFESSEAKYLVGDLVNIVLPTMRLYKKKFPGVSTFLEGQFKGEERMYPLSVRFSKEWWAFLDDNLPTGPEAQATLQEESQPQSMAAEISKTHSGPAKPFGGFELPMMPLLADQPWVVKQSGFSRLPQPMW</sequence>
<dbReference type="Proteomes" id="UP000027222">
    <property type="component" value="Unassembled WGS sequence"/>
</dbReference>
<accession>A0A067S724</accession>
<dbReference type="AlphaFoldDB" id="A0A067S724"/>
<organism evidence="1 2">
    <name type="scientific">Galerina marginata (strain CBS 339.88)</name>
    <dbReference type="NCBI Taxonomy" id="685588"/>
    <lineage>
        <taxon>Eukaryota</taxon>
        <taxon>Fungi</taxon>
        <taxon>Dikarya</taxon>
        <taxon>Basidiomycota</taxon>
        <taxon>Agaricomycotina</taxon>
        <taxon>Agaricomycetes</taxon>
        <taxon>Agaricomycetidae</taxon>
        <taxon>Agaricales</taxon>
        <taxon>Agaricineae</taxon>
        <taxon>Strophariaceae</taxon>
        <taxon>Galerina</taxon>
    </lineage>
</organism>
<evidence type="ECO:0000313" key="1">
    <source>
        <dbReference type="EMBL" id="KDR66601.1"/>
    </source>
</evidence>
<evidence type="ECO:0000313" key="2">
    <source>
        <dbReference type="Proteomes" id="UP000027222"/>
    </source>
</evidence>